<protein>
    <submittedName>
        <fullName evidence="1">Uncharacterized protein</fullName>
    </submittedName>
</protein>
<evidence type="ECO:0000313" key="2">
    <source>
        <dbReference type="Proteomes" id="UP001302812"/>
    </source>
</evidence>
<reference evidence="1" key="1">
    <citation type="journal article" date="2023" name="Mol. Phylogenet. Evol.">
        <title>Genome-scale phylogeny and comparative genomics of the fungal order Sordariales.</title>
        <authorList>
            <person name="Hensen N."/>
            <person name="Bonometti L."/>
            <person name="Westerberg I."/>
            <person name="Brannstrom I.O."/>
            <person name="Guillou S."/>
            <person name="Cros-Aarteil S."/>
            <person name="Calhoun S."/>
            <person name="Haridas S."/>
            <person name="Kuo A."/>
            <person name="Mondo S."/>
            <person name="Pangilinan J."/>
            <person name="Riley R."/>
            <person name="LaButti K."/>
            <person name="Andreopoulos B."/>
            <person name="Lipzen A."/>
            <person name="Chen C."/>
            <person name="Yan M."/>
            <person name="Daum C."/>
            <person name="Ng V."/>
            <person name="Clum A."/>
            <person name="Steindorff A."/>
            <person name="Ohm R.A."/>
            <person name="Martin F."/>
            <person name="Silar P."/>
            <person name="Natvig D.O."/>
            <person name="Lalanne C."/>
            <person name="Gautier V."/>
            <person name="Ament-Velasquez S.L."/>
            <person name="Kruys A."/>
            <person name="Hutchinson M.I."/>
            <person name="Powell A.J."/>
            <person name="Barry K."/>
            <person name="Miller A.N."/>
            <person name="Grigoriev I.V."/>
            <person name="Debuchy R."/>
            <person name="Gladieux P."/>
            <person name="Hiltunen Thoren M."/>
            <person name="Johannesson H."/>
        </authorList>
    </citation>
    <scope>NUCLEOTIDE SEQUENCE</scope>
    <source>
        <strain evidence="1">CBS 508.74</strain>
    </source>
</reference>
<accession>A0AAN6YSM5</accession>
<dbReference type="RefSeq" id="XP_064670257.1">
    <property type="nucleotide sequence ID" value="XM_064811887.1"/>
</dbReference>
<reference evidence="1" key="2">
    <citation type="submission" date="2023-05" db="EMBL/GenBank/DDBJ databases">
        <authorList>
            <consortium name="Lawrence Berkeley National Laboratory"/>
            <person name="Steindorff A."/>
            <person name="Hensen N."/>
            <person name="Bonometti L."/>
            <person name="Westerberg I."/>
            <person name="Brannstrom I.O."/>
            <person name="Guillou S."/>
            <person name="Cros-Aarteil S."/>
            <person name="Calhoun S."/>
            <person name="Haridas S."/>
            <person name="Kuo A."/>
            <person name="Mondo S."/>
            <person name="Pangilinan J."/>
            <person name="Riley R."/>
            <person name="Labutti K."/>
            <person name="Andreopoulos B."/>
            <person name="Lipzen A."/>
            <person name="Chen C."/>
            <person name="Yanf M."/>
            <person name="Daum C."/>
            <person name="Ng V."/>
            <person name="Clum A."/>
            <person name="Ohm R."/>
            <person name="Martin F."/>
            <person name="Silar P."/>
            <person name="Natvig D."/>
            <person name="Lalanne C."/>
            <person name="Gautier V."/>
            <person name="Ament-Velasquez S.L."/>
            <person name="Kruys A."/>
            <person name="Hutchinson M.I."/>
            <person name="Powell A.J."/>
            <person name="Barry K."/>
            <person name="Miller A.N."/>
            <person name="Grigoriev I.V."/>
            <person name="Debuchy R."/>
            <person name="Gladieux P."/>
            <person name="Thoren M.H."/>
            <person name="Johannesson H."/>
        </authorList>
    </citation>
    <scope>NUCLEOTIDE SEQUENCE</scope>
    <source>
        <strain evidence="1">CBS 508.74</strain>
    </source>
</reference>
<keyword evidence="2" id="KW-1185">Reference proteome</keyword>
<dbReference type="AlphaFoldDB" id="A0AAN6YSM5"/>
<dbReference type="GeneID" id="89936012"/>
<dbReference type="Proteomes" id="UP001302812">
    <property type="component" value="Unassembled WGS sequence"/>
</dbReference>
<proteinExistence type="predicted"/>
<evidence type="ECO:0000313" key="1">
    <source>
        <dbReference type="EMBL" id="KAK4112687.1"/>
    </source>
</evidence>
<name>A0AAN6YSM5_9PEZI</name>
<gene>
    <name evidence="1" type="ORF">N656DRAFT_71333</name>
</gene>
<organism evidence="1 2">
    <name type="scientific">Canariomyces notabilis</name>
    <dbReference type="NCBI Taxonomy" id="2074819"/>
    <lineage>
        <taxon>Eukaryota</taxon>
        <taxon>Fungi</taxon>
        <taxon>Dikarya</taxon>
        <taxon>Ascomycota</taxon>
        <taxon>Pezizomycotina</taxon>
        <taxon>Sordariomycetes</taxon>
        <taxon>Sordariomycetidae</taxon>
        <taxon>Sordariales</taxon>
        <taxon>Chaetomiaceae</taxon>
        <taxon>Canariomyces</taxon>
    </lineage>
</organism>
<dbReference type="EMBL" id="MU853341">
    <property type="protein sequence ID" value="KAK4112687.1"/>
    <property type="molecule type" value="Genomic_DNA"/>
</dbReference>
<comment type="caution">
    <text evidence="1">The sequence shown here is derived from an EMBL/GenBank/DDBJ whole genome shotgun (WGS) entry which is preliminary data.</text>
</comment>
<sequence>MHTHKKCWILVKGTEYNPNRTLSLGQILSDPFQPSLPLLPDGPLPIPEHMIERSYQEGVKQGCSFSLGTSFGVWASADLLPIQGNNGAHRQSTSSLSWHFTQLESQIFTPRLDYVAEALRSQTVVDQIKRSKFNFRKRLYMVVGVRIARGAEKSAQTSRSFGLNAGIGIDPAFLGGLPITAGLEGSFDRSAAQTESFQGSSDFVYAYRLFEIFHGKQVSYRPYTRGETYNLGRREDDSDVEMDDGENQAEEEIRIAVEGISGSDYAGDGKMRRVDLTGFELGSDEEYYMLD</sequence>